<reference evidence="3" key="1">
    <citation type="journal article" date="2019" name="Int. J. Syst. Evol. Microbiol.">
        <title>The Global Catalogue of Microorganisms (GCM) 10K type strain sequencing project: providing services to taxonomists for standard genome sequencing and annotation.</title>
        <authorList>
            <consortium name="The Broad Institute Genomics Platform"/>
            <consortium name="The Broad Institute Genome Sequencing Center for Infectious Disease"/>
            <person name="Wu L."/>
            <person name="Ma J."/>
        </authorList>
    </citation>
    <scope>NUCLEOTIDE SEQUENCE [LARGE SCALE GENOMIC DNA]</scope>
    <source>
        <strain evidence="3">KCTC 42182</strain>
    </source>
</reference>
<dbReference type="SUPFAM" id="SSF56935">
    <property type="entry name" value="Porins"/>
    <property type="match status" value="1"/>
</dbReference>
<proteinExistence type="predicted"/>
<organism evidence="2 3">
    <name type="scientific">Ferrovibrio xuzhouensis</name>
    <dbReference type="NCBI Taxonomy" id="1576914"/>
    <lineage>
        <taxon>Bacteria</taxon>
        <taxon>Pseudomonadati</taxon>
        <taxon>Pseudomonadota</taxon>
        <taxon>Alphaproteobacteria</taxon>
        <taxon>Rhodospirillales</taxon>
        <taxon>Rhodospirillaceae</taxon>
        <taxon>Ferrovibrio</taxon>
    </lineage>
</organism>
<protein>
    <recommendedName>
        <fullName evidence="4">Hemolysin activation/secretion protein</fullName>
    </recommendedName>
</protein>
<keyword evidence="1" id="KW-0732">Signal</keyword>
<dbReference type="Gene3D" id="1.25.40.10">
    <property type="entry name" value="Tetratricopeptide repeat domain"/>
    <property type="match status" value="1"/>
</dbReference>
<evidence type="ECO:0008006" key="4">
    <source>
        <dbReference type="Google" id="ProtNLM"/>
    </source>
</evidence>
<accession>A0ABV7VDH2</accession>
<evidence type="ECO:0000313" key="2">
    <source>
        <dbReference type="EMBL" id="MFC3674847.1"/>
    </source>
</evidence>
<evidence type="ECO:0000313" key="3">
    <source>
        <dbReference type="Proteomes" id="UP001595711"/>
    </source>
</evidence>
<name>A0ABV7VDH2_9PROT</name>
<keyword evidence="3" id="KW-1185">Reference proteome</keyword>
<feature type="signal peptide" evidence="1">
    <location>
        <begin position="1"/>
        <end position="27"/>
    </location>
</feature>
<comment type="caution">
    <text evidence="2">The sequence shown here is derived from an EMBL/GenBank/DDBJ whole genome shotgun (WGS) entry which is preliminary data.</text>
</comment>
<feature type="chain" id="PRO_5046005766" description="Hemolysin activation/secretion protein" evidence="1">
    <location>
        <begin position="28"/>
        <end position="516"/>
    </location>
</feature>
<dbReference type="InterPro" id="IPR011990">
    <property type="entry name" value="TPR-like_helical_dom_sf"/>
</dbReference>
<dbReference type="EMBL" id="JBHRYJ010000001">
    <property type="protein sequence ID" value="MFC3674847.1"/>
    <property type="molecule type" value="Genomic_DNA"/>
</dbReference>
<dbReference type="Proteomes" id="UP001595711">
    <property type="component" value="Unassembled WGS sequence"/>
</dbReference>
<gene>
    <name evidence="2" type="ORF">ACFOOQ_04775</name>
</gene>
<evidence type="ECO:0000256" key="1">
    <source>
        <dbReference type="SAM" id="SignalP"/>
    </source>
</evidence>
<sequence length="516" mass="55909">MTQFTRHIGRIMVATLLLLCAALPVAAQTPQAATTGSNTLILNGKTPQAELTPDHRELLLRFPQPIDPGLGDALPRLYPDLVDYVSTGYDQLLIRGKRPLTYTLTPVGDGSRLLLAEAPAAAAITGAAPGEIPPELQRRLTLVRIEIQRGQIGQATMDLDTLTARYGERPEILAARAELAETRGAWRQAADTFRRAGALDGDNEFYADAARRLGQQGAPFVRADTDVAKVKHADRQVITVGQGQTAIGRMTDAGAIVETRRLDTDAALNLNGTSAPAHLDRQRAEVYVSHTFDAGGTLRGALLGDSKGTPGAAVSYAWRDARQETKLGATYHRAYWELVSGIVNDGTQDSVDLQHERQFGDSWSATLGVRYNRYGIDGDDDVTRSAGLNGGLRKAFTLGDLDMSAGYGFDGEYIDSQKSYRAADGTLFRPLDISTREIHSLDISMAENLTDWLRMNLYGGYAYDRYNEGGPILGGSLALVGQEHFEAGLRASHAKALTRGSSDDVTRAGAYAQWRF</sequence>
<dbReference type="RefSeq" id="WP_379722362.1">
    <property type="nucleotide sequence ID" value="NZ_JBHRYJ010000001.1"/>
</dbReference>